<dbReference type="PANTHER" id="PTHR10949:SF0">
    <property type="entry name" value="LIPOYL SYNTHASE, MITOCHONDRIAL"/>
    <property type="match status" value="1"/>
</dbReference>
<evidence type="ECO:0000256" key="3">
    <source>
        <dbReference type="ARBA" id="ARBA00022691"/>
    </source>
</evidence>
<comment type="cofactor">
    <cofactor evidence="8">
        <name>[4Fe-4S] cluster</name>
        <dbReference type="ChEBI" id="CHEBI:49883"/>
    </cofactor>
    <text evidence="8">Binds 2 [4Fe-4S] clusters per subunit. One cluster is coordinated with 3 cysteines and an exchangeable S-adenosyl-L-methionine.</text>
</comment>
<dbReference type="HAMAP" id="MF_00206">
    <property type="entry name" value="Lipoyl_synth"/>
    <property type="match status" value="1"/>
</dbReference>
<dbReference type="AlphaFoldDB" id="A0A4R1BE50"/>
<proteinExistence type="inferred from homology"/>
<keyword evidence="2 8" id="KW-0808">Transferase</keyword>
<evidence type="ECO:0000259" key="9">
    <source>
        <dbReference type="PROSITE" id="PS51918"/>
    </source>
</evidence>
<sequence length="304" mass="32864">MEARLQPQANLTRMPAWIRQNLGRGHRFPDTARAVQGLNTVCDEARCPNKGECWSRGTATFMLLGDTCTRACGFCAVKTGRPTWADADEPRRVAEAALHMGLSFVVLTSVNRDDLADGGAGCFAATLAQLRHAKADMGVEFLTPDFRACQAAAADLFAATLAGLPEPARRDLVWGHNVETVPRLYKEARKGAQYERSLDLLRLAAGLPGVAAKSALMLGLGETRAEVLAVLADLRAAGVTRLSLGQYLRPSLANLPVARYVHPDEFAAYEADARTMGYTWVKAGPLVRSSYYAEEIQDAQTDAA</sequence>
<accession>A0A4R1BE50</accession>
<keyword evidence="5 8" id="KW-0408">Iron</keyword>
<evidence type="ECO:0000256" key="5">
    <source>
        <dbReference type="ARBA" id="ARBA00023004"/>
    </source>
</evidence>
<keyword evidence="8" id="KW-0963">Cytoplasm</keyword>
<keyword evidence="6 8" id="KW-0411">Iron-sulfur</keyword>
<evidence type="ECO:0000256" key="8">
    <source>
        <dbReference type="HAMAP-Rule" id="MF_00206"/>
    </source>
</evidence>
<dbReference type="SFLD" id="SFLDS00029">
    <property type="entry name" value="Radical_SAM"/>
    <property type="match status" value="1"/>
</dbReference>
<organism evidence="10 11">
    <name type="scientific">Parasulfuritortus cantonensis</name>
    <dbReference type="NCBI Taxonomy" id="2528202"/>
    <lineage>
        <taxon>Bacteria</taxon>
        <taxon>Pseudomonadati</taxon>
        <taxon>Pseudomonadota</taxon>
        <taxon>Betaproteobacteria</taxon>
        <taxon>Nitrosomonadales</taxon>
        <taxon>Thiobacillaceae</taxon>
        <taxon>Parasulfuritortus</taxon>
    </lineage>
</organism>
<evidence type="ECO:0000256" key="7">
    <source>
        <dbReference type="ARBA" id="ARBA00047326"/>
    </source>
</evidence>
<dbReference type="GO" id="GO:0005737">
    <property type="term" value="C:cytoplasm"/>
    <property type="evidence" value="ECO:0007669"/>
    <property type="project" value="UniProtKB-SubCell"/>
</dbReference>
<dbReference type="SMART" id="SM00729">
    <property type="entry name" value="Elp3"/>
    <property type="match status" value="1"/>
</dbReference>
<evidence type="ECO:0000256" key="1">
    <source>
        <dbReference type="ARBA" id="ARBA00022485"/>
    </source>
</evidence>
<feature type="binding site" evidence="8">
    <location>
        <position position="72"/>
    </location>
    <ligand>
        <name>[4Fe-4S] cluster</name>
        <dbReference type="ChEBI" id="CHEBI:49883"/>
        <label>2</label>
        <note>4Fe-4S-S-AdoMet</note>
    </ligand>
</feature>
<evidence type="ECO:0000256" key="2">
    <source>
        <dbReference type="ARBA" id="ARBA00022679"/>
    </source>
</evidence>
<feature type="binding site" evidence="8">
    <location>
        <position position="68"/>
    </location>
    <ligand>
        <name>[4Fe-4S] cluster</name>
        <dbReference type="ChEBI" id="CHEBI:49883"/>
        <label>2</label>
        <note>4Fe-4S-S-AdoMet</note>
    </ligand>
</feature>
<dbReference type="NCBIfam" id="NF004019">
    <property type="entry name" value="PRK05481.1"/>
    <property type="match status" value="1"/>
</dbReference>
<dbReference type="InterPro" id="IPR007197">
    <property type="entry name" value="rSAM"/>
</dbReference>
<reference evidence="10 11" key="1">
    <citation type="submission" date="2019-03" db="EMBL/GenBank/DDBJ databases">
        <title>Genome sequence of Thiobacillaceae bacterium LSR1, a sulfur-oxidizing bacterium isolated from freshwater sediment.</title>
        <authorList>
            <person name="Li S."/>
        </authorList>
    </citation>
    <scope>NUCLEOTIDE SEQUENCE [LARGE SCALE GENOMIC DNA]</scope>
    <source>
        <strain evidence="10 11">LSR1</strain>
    </source>
</reference>
<dbReference type="Pfam" id="PF04055">
    <property type="entry name" value="Radical_SAM"/>
    <property type="match status" value="1"/>
</dbReference>
<dbReference type="EMBL" id="SJZB01000027">
    <property type="protein sequence ID" value="TCJ15344.1"/>
    <property type="molecule type" value="Genomic_DNA"/>
</dbReference>
<feature type="binding site" evidence="8">
    <location>
        <position position="290"/>
    </location>
    <ligand>
        <name>[4Fe-4S] cluster</name>
        <dbReference type="ChEBI" id="CHEBI:49883"/>
        <label>1</label>
    </ligand>
</feature>
<protein>
    <recommendedName>
        <fullName evidence="8">Lipoyl synthase</fullName>
        <ecNumber evidence="8">2.8.1.8</ecNumber>
    </recommendedName>
    <alternativeName>
        <fullName evidence="8">Lip-syn</fullName>
        <shortName evidence="8">LS</shortName>
    </alternativeName>
    <alternativeName>
        <fullName evidence="8">Lipoate synthase</fullName>
    </alternativeName>
    <alternativeName>
        <fullName evidence="8">Lipoic acid synthase</fullName>
    </alternativeName>
    <alternativeName>
        <fullName evidence="8">Sulfur insertion protein LipA</fullName>
    </alternativeName>
</protein>
<evidence type="ECO:0000313" key="10">
    <source>
        <dbReference type="EMBL" id="TCJ15344.1"/>
    </source>
</evidence>
<keyword evidence="1 8" id="KW-0004">4Fe-4S</keyword>
<dbReference type="InterPro" id="IPR013785">
    <property type="entry name" value="Aldolase_TIM"/>
</dbReference>
<dbReference type="UniPathway" id="UPA00538">
    <property type="reaction ID" value="UER00593"/>
</dbReference>
<dbReference type="Proteomes" id="UP000295443">
    <property type="component" value="Unassembled WGS sequence"/>
</dbReference>
<dbReference type="InterPro" id="IPR003698">
    <property type="entry name" value="Lipoyl_synth"/>
</dbReference>
<dbReference type="PANTHER" id="PTHR10949">
    <property type="entry name" value="LIPOYL SYNTHASE"/>
    <property type="match status" value="1"/>
</dbReference>
<keyword evidence="3 8" id="KW-0949">S-adenosyl-L-methionine</keyword>
<dbReference type="InterPro" id="IPR006638">
    <property type="entry name" value="Elp3/MiaA/NifB-like_rSAM"/>
</dbReference>
<dbReference type="GO" id="GO:0016992">
    <property type="term" value="F:lipoate synthase activity"/>
    <property type="evidence" value="ECO:0007669"/>
    <property type="project" value="UniProtKB-UniRule"/>
</dbReference>
<feature type="binding site" evidence="8">
    <location>
        <position position="47"/>
    </location>
    <ligand>
        <name>[4Fe-4S] cluster</name>
        <dbReference type="ChEBI" id="CHEBI:49883"/>
        <label>1</label>
    </ligand>
</feature>
<dbReference type="OrthoDB" id="9787898at2"/>
<keyword evidence="11" id="KW-1185">Reference proteome</keyword>
<comment type="caution">
    <text evidence="10">The sequence shown here is derived from an EMBL/GenBank/DDBJ whole genome shotgun (WGS) entry which is preliminary data.</text>
</comment>
<feature type="binding site" evidence="8">
    <location>
        <position position="75"/>
    </location>
    <ligand>
        <name>[4Fe-4S] cluster</name>
        <dbReference type="ChEBI" id="CHEBI:49883"/>
        <label>2</label>
        <note>4Fe-4S-S-AdoMet</note>
    </ligand>
</feature>
<feature type="binding site" evidence="8">
    <location>
        <position position="53"/>
    </location>
    <ligand>
        <name>[4Fe-4S] cluster</name>
        <dbReference type="ChEBI" id="CHEBI:49883"/>
        <label>1</label>
    </ligand>
</feature>
<evidence type="ECO:0000256" key="4">
    <source>
        <dbReference type="ARBA" id="ARBA00022723"/>
    </source>
</evidence>
<dbReference type="Gene3D" id="3.20.20.70">
    <property type="entry name" value="Aldolase class I"/>
    <property type="match status" value="1"/>
</dbReference>
<gene>
    <name evidence="8 10" type="primary">lipA</name>
    <name evidence="10" type="ORF">EZJ19_06925</name>
</gene>
<comment type="subcellular location">
    <subcellularLocation>
        <location evidence="8">Cytoplasm</location>
    </subcellularLocation>
</comment>
<dbReference type="PROSITE" id="PS51918">
    <property type="entry name" value="RADICAL_SAM"/>
    <property type="match status" value="1"/>
</dbReference>
<dbReference type="InterPro" id="IPR058240">
    <property type="entry name" value="rSAM_sf"/>
</dbReference>
<comment type="catalytic activity">
    <reaction evidence="7 8">
        <text>[[Fe-S] cluster scaffold protein carrying a second [4Fe-4S](2+) cluster] + N(6)-octanoyl-L-lysyl-[protein] + 2 oxidized [2Fe-2S]-[ferredoxin] + 2 S-adenosyl-L-methionine + 4 H(+) = [[Fe-S] cluster scaffold protein] + N(6)-[(R)-dihydrolipoyl]-L-lysyl-[protein] + 4 Fe(3+) + 2 hydrogen sulfide + 2 5'-deoxyadenosine + 2 L-methionine + 2 reduced [2Fe-2S]-[ferredoxin]</text>
        <dbReference type="Rhea" id="RHEA:16585"/>
        <dbReference type="Rhea" id="RHEA-COMP:9928"/>
        <dbReference type="Rhea" id="RHEA-COMP:10000"/>
        <dbReference type="Rhea" id="RHEA-COMP:10001"/>
        <dbReference type="Rhea" id="RHEA-COMP:10475"/>
        <dbReference type="Rhea" id="RHEA-COMP:14568"/>
        <dbReference type="Rhea" id="RHEA-COMP:14569"/>
        <dbReference type="ChEBI" id="CHEBI:15378"/>
        <dbReference type="ChEBI" id="CHEBI:17319"/>
        <dbReference type="ChEBI" id="CHEBI:29034"/>
        <dbReference type="ChEBI" id="CHEBI:29919"/>
        <dbReference type="ChEBI" id="CHEBI:33722"/>
        <dbReference type="ChEBI" id="CHEBI:33737"/>
        <dbReference type="ChEBI" id="CHEBI:33738"/>
        <dbReference type="ChEBI" id="CHEBI:57844"/>
        <dbReference type="ChEBI" id="CHEBI:59789"/>
        <dbReference type="ChEBI" id="CHEBI:78809"/>
        <dbReference type="ChEBI" id="CHEBI:83100"/>
        <dbReference type="EC" id="2.8.1.8"/>
    </reaction>
</comment>
<evidence type="ECO:0000256" key="6">
    <source>
        <dbReference type="ARBA" id="ARBA00023014"/>
    </source>
</evidence>
<dbReference type="GO" id="GO:0009249">
    <property type="term" value="P:protein lipoylation"/>
    <property type="evidence" value="ECO:0007669"/>
    <property type="project" value="UniProtKB-UniRule"/>
</dbReference>
<name>A0A4R1BE50_9PROT</name>
<feature type="binding site" evidence="8">
    <location>
        <position position="42"/>
    </location>
    <ligand>
        <name>[4Fe-4S] cluster</name>
        <dbReference type="ChEBI" id="CHEBI:49883"/>
        <label>1</label>
    </ligand>
</feature>
<evidence type="ECO:0000313" key="11">
    <source>
        <dbReference type="Proteomes" id="UP000295443"/>
    </source>
</evidence>
<dbReference type="GO" id="GO:0051539">
    <property type="term" value="F:4 iron, 4 sulfur cluster binding"/>
    <property type="evidence" value="ECO:0007669"/>
    <property type="project" value="UniProtKB-UniRule"/>
</dbReference>
<comment type="similarity">
    <text evidence="8">Belongs to the radical SAM superfamily. Lipoyl synthase family.</text>
</comment>
<dbReference type="EC" id="2.8.1.8" evidence="8"/>
<dbReference type="NCBIfam" id="NF009544">
    <property type="entry name" value="PRK12928.1"/>
    <property type="match status" value="1"/>
</dbReference>
<comment type="pathway">
    <text evidence="8">Protein modification; protein lipoylation via endogenous pathway; protein N(6)-(lipoyl)lysine from octanoyl-[acyl-carrier-protein]: step 2/2.</text>
</comment>
<dbReference type="GO" id="GO:0046872">
    <property type="term" value="F:metal ion binding"/>
    <property type="evidence" value="ECO:0007669"/>
    <property type="project" value="UniProtKB-KW"/>
</dbReference>
<keyword evidence="4 8" id="KW-0479">Metal-binding</keyword>
<comment type="function">
    <text evidence="8">Catalyzes the radical-mediated insertion of two sulfur atoms into the C-6 and C-8 positions of the octanoyl moiety bound to the lipoyl domains of lipoate-dependent enzymes, thereby converting the octanoylated domains into lipoylated derivatives.</text>
</comment>
<feature type="domain" description="Radical SAM core" evidence="9">
    <location>
        <begin position="54"/>
        <end position="279"/>
    </location>
</feature>
<dbReference type="SUPFAM" id="SSF102114">
    <property type="entry name" value="Radical SAM enzymes"/>
    <property type="match status" value="1"/>
</dbReference>
<dbReference type="NCBIfam" id="TIGR00510">
    <property type="entry name" value="lipA"/>
    <property type="match status" value="1"/>
</dbReference>